<dbReference type="PRINTS" id="PR00081">
    <property type="entry name" value="GDHRDH"/>
</dbReference>
<evidence type="ECO:0000256" key="3">
    <source>
        <dbReference type="ARBA" id="ARBA00023002"/>
    </source>
</evidence>
<sequence>MTQQFAGTPRIALVTGANKGVGLETVRRLVDGGYRVYLAARDQERGRAAAAEVGATPIVLDVGSDESVAHVADLVQLAEGHLDLLVNNAGITGPLRDVHDYTAADISEVLLTNVAGYVRVMHAFLPLLETSPDPRIVNVSSGIGSFGLFHDLDRIEATAGTPLYAASKAAINMLTVRYARLLPHIRINIADPGMTATDLSGQRGHSVQDGTDAIITFAFADEGGPSGTYRDRDGELPW</sequence>
<protein>
    <submittedName>
        <fullName evidence="5">SDR family NAD(P)-dependent oxidoreductase</fullName>
    </submittedName>
</protein>
<dbReference type="Pfam" id="PF00106">
    <property type="entry name" value="adh_short"/>
    <property type="match status" value="1"/>
</dbReference>
<dbReference type="InterPro" id="IPR002347">
    <property type="entry name" value="SDR_fam"/>
</dbReference>
<evidence type="ECO:0000313" key="5">
    <source>
        <dbReference type="EMBL" id="XCG62625.1"/>
    </source>
</evidence>
<dbReference type="InterPro" id="IPR036291">
    <property type="entry name" value="NAD(P)-bd_dom_sf"/>
</dbReference>
<dbReference type="PANTHER" id="PTHR43490">
    <property type="entry name" value="(+)-NEOMENTHOL DEHYDROGENASE"/>
    <property type="match status" value="1"/>
</dbReference>
<dbReference type="PRINTS" id="PR00080">
    <property type="entry name" value="SDRFAMILY"/>
</dbReference>
<organism evidence="5">
    <name type="scientific">Nakamurella sp. A5-74</name>
    <dbReference type="NCBI Taxonomy" id="3158264"/>
    <lineage>
        <taxon>Bacteria</taxon>
        <taxon>Bacillati</taxon>
        <taxon>Actinomycetota</taxon>
        <taxon>Actinomycetes</taxon>
        <taxon>Nakamurellales</taxon>
        <taxon>Nakamurellaceae</taxon>
        <taxon>Nakamurella</taxon>
    </lineage>
</organism>
<dbReference type="SUPFAM" id="SSF51735">
    <property type="entry name" value="NAD(P)-binding Rossmann-fold domains"/>
    <property type="match status" value="1"/>
</dbReference>
<comment type="similarity">
    <text evidence="1 4">Belongs to the short-chain dehydrogenases/reductases (SDR) family.</text>
</comment>
<reference evidence="5" key="1">
    <citation type="submission" date="2024-05" db="EMBL/GenBank/DDBJ databases">
        <authorList>
            <person name="Cai S.Y."/>
            <person name="Jin L.M."/>
            <person name="Li H.R."/>
        </authorList>
    </citation>
    <scope>NUCLEOTIDE SEQUENCE</scope>
    <source>
        <strain evidence="5">A5-74</strain>
    </source>
</reference>
<dbReference type="AlphaFoldDB" id="A0AAU8DK68"/>
<evidence type="ECO:0000256" key="2">
    <source>
        <dbReference type="ARBA" id="ARBA00022857"/>
    </source>
</evidence>
<evidence type="ECO:0000256" key="1">
    <source>
        <dbReference type="ARBA" id="ARBA00006484"/>
    </source>
</evidence>
<name>A0AAU8DK68_9ACTN</name>
<dbReference type="Gene3D" id="3.40.50.720">
    <property type="entry name" value="NAD(P)-binding Rossmann-like Domain"/>
    <property type="match status" value="1"/>
</dbReference>
<dbReference type="RefSeq" id="WP_353648240.1">
    <property type="nucleotide sequence ID" value="NZ_CP159218.1"/>
</dbReference>
<dbReference type="GO" id="GO:0016491">
    <property type="term" value="F:oxidoreductase activity"/>
    <property type="evidence" value="ECO:0007669"/>
    <property type="project" value="UniProtKB-KW"/>
</dbReference>
<keyword evidence="3" id="KW-0560">Oxidoreductase</keyword>
<dbReference type="EMBL" id="CP159218">
    <property type="protein sequence ID" value="XCG62625.1"/>
    <property type="molecule type" value="Genomic_DNA"/>
</dbReference>
<dbReference type="PANTHER" id="PTHR43490:SF99">
    <property type="entry name" value="SHORT-CHAIN DEHYDROGENASE_REDUCTASE"/>
    <property type="match status" value="1"/>
</dbReference>
<accession>A0AAU8DK68</accession>
<proteinExistence type="inferred from homology"/>
<evidence type="ECO:0000256" key="4">
    <source>
        <dbReference type="RuleBase" id="RU000363"/>
    </source>
</evidence>
<gene>
    <name evidence="5" type="ORF">ABLG96_15490</name>
</gene>
<keyword evidence="2" id="KW-0521">NADP</keyword>